<organism evidence="2 3">
    <name type="scientific">Dorcoceras hygrometricum</name>
    <dbReference type="NCBI Taxonomy" id="472368"/>
    <lineage>
        <taxon>Eukaryota</taxon>
        <taxon>Viridiplantae</taxon>
        <taxon>Streptophyta</taxon>
        <taxon>Embryophyta</taxon>
        <taxon>Tracheophyta</taxon>
        <taxon>Spermatophyta</taxon>
        <taxon>Magnoliopsida</taxon>
        <taxon>eudicotyledons</taxon>
        <taxon>Gunneridae</taxon>
        <taxon>Pentapetalae</taxon>
        <taxon>asterids</taxon>
        <taxon>lamiids</taxon>
        <taxon>Lamiales</taxon>
        <taxon>Gesneriaceae</taxon>
        <taxon>Didymocarpoideae</taxon>
        <taxon>Trichosporeae</taxon>
        <taxon>Loxocarpinae</taxon>
        <taxon>Dorcoceras</taxon>
    </lineage>
</organism>
<feature type="compositionally biased region" description="Basic residues" evidence="1">
    <location>
        <begin position="70"/>
        <end position="87"/>
    </location>
</feature>
<evidence type="ECO:0000313" key="2">
    <source>
        <dbReference type="EMBL" id="KZV30490.1"/>
    </source>
</evidence>
<accession>A0A2Z7BAU3</accession>
<dbReference type="Proteomes" id="UP000250235">
    <property type="component" value="Unassembled WGS sequence"/>
</dbReference>
<keyword evidence="3" id="KW-1185">Reference proteome</keyword>
<name>A0A2Z7BAU3_9LAMI</name>
<proteinExistence type="predicted"/>
<reference evidence="2 3" key="1">
    <citation type="journal article" date="2015" name="Proc. Natl. Acad. Sci. U.S.A.">
        <title>The resurrection genome of Boea hygrometrica: A blueprint for survival of dehydration.</title>
        <authorList>
            <person name="Xiao L."/>
            <person name="Yang G."/>
            <person name="Zhang L."/>
            <person name="Yang X."/>
            <person name="Zhao S."/>
            <person name="Ji Z."/>
            <person name="Zhou Q."/>
            <person name="Hu M."/>
            <person name="Wang Y."/>
            <person name="Chen M."/>
            <person name="Xu Y."/>
            <person name="Jin H."/>
            <person name="Xiao X."/>
            <person name="Hu G."/>
            <person name="Bao F."/>
            <person name="Hu Y."/>
            <person name="Wan P."/>
            <person name="Li L."/>
            <person name="Deng X."/>
            <person name="Kuang T."/>
            <person name="Xiang C."/>
            <person name="Zhu J.K."/>
            <person name="Oliver M.J."/>
            <person name="He Y."/>
        </authorList>
    </citation>
    <scope>NUCLEOTIDE SEQUENCE [LARGE SCALE GENOMIC DNA]</scope>
    <source>
        <strain evidence="3">cv. XS01</strain>
    </source>
</reference>
<feature type="compositionally biased region" description="Polar residues" evidence="1">
    <location>
        <begin position="233"/>
        <end position="242"/>
    </location>
</feature>
<evidence type="ECO:0000313" key="3">
    <source>
        <dbReference type="Proteomes" id="UP000250235"/>
    </source>
</evidence>
<gene>
    <name evidence="2" type="ORF">F511_33873</name>
</gene>
<feature type="region of interest" description="Disordered" evidence="1">
    <location>
        <begin position="233"/>
        <end position="256"/>
    </location>
</feature>
<evidence type="ECO:0000256" key="1">
    <source>
        <dbReference type="SAM" id="MobiDB-lite"/>
    </source>
</evidence>
<dbReference type="AlphaFoldDB" id="A0A2Z7BAU3"/>
<feature type="region of interest" description="Disordered" evidence="1">
    <location>
        <begin position="70"/>
        <end position="92"/>
    </location>
</feature>
<protein>
    <submittedName>
        <fullName evidence="2">Guanosine nucleotide diphosphate dissociation inhibitor</fullName>
    </submittedName>
</protein>
<sequence length="256" mass="29203">MEPENATQHSNRDLKPVEPLFIDSFQRKISITNPDRSDLIVDRDYDGATVKDLKPMFTLAYIFLSSPLLPRRRRRPPSTPPRRRKSRSDRFSEEIPFVKSSSSFLVQTGEEIGIPIVDHIRRPKPPTIEVPISSCIDRSRAQNFKSSAVDRERDRIRCCANINLNQSAESKFLVKLVGARHLDASKVSSNLMLAKRLCIYYTQPSSNLVYTKRHRIAYSQPASIRVTQNDIVSSPAQDNPLNHTRVRSGHPDLTQI</sequence>
<dbReference type="EMBL" id="KV008267">
    <property type="protein sequence ID" value="KZV30490.1"/>
    <property type="molecule type" value="Genomic_DNA"/>
</dbReference>